<reference evidence="1" key="1">
    <citation type="journal article" date="2019" name="bioRxiv">
        <title>The Genome of the Zebra Mussel, Dreissena polymorpha: A Resource for Invasive Species Research.</title>
        <authorList>
            <person name="McCartney M.A."/>
            <person name="Auch B."/>
            <person name="Kono T."/>
            <person name="Mallez S."/>
            <person name="Zhang Y."/>
            <person name="Obille A."/>
            <person name="Becker A."/>
            <person name="Abrahante J.E."/>
            <person name="Garbe J."/>
            <person name="Badalamenti J.P."/>
            <person name="Herman A."/>
            <person name="Mangelson H."/>
            <person name="Liachko I."/>
            <person name="Sullivan S."/>
            <person name="Sone E.D."/>
            <person name="Koren S."/>
            <person name="Silverstein K.A.T."/>
            <person name="Beckman K.B."/>
            <person name="Gohl D.M."/>
        </authorList>
    </citation>
    <scope>NUCLEOTIDE SEQUENCE</scope>
    <source>
        <strain evidence="1">Duluth1</strain>
        <tissue evidence="1">Whole animal</tissue>
    </source>
</reference>
<proteinExistence type="predicted"/>
<reference evidence="1" key="2">
    <citation type="submission" date="2020-11" db="EMBL/GenBank/DDBJ databases">
        <authorList>
            <person name="McCartney M.A."/>
            <person name="Auch B."/>
            <person name="Kono T."/>
            <person name="Mallez S."/>
            <person name="Becker A."/>
            <person name="Gohl D.M."/>
            <person name="Silverstein K.A.T."/>
            <person name="Koren S."/>
            <person name="Bechman K.B."/>
            <person name="Herman A."/>
            <person name="Abrahante J.E."/>
            <person name="Garbe J."/>
        </authorList>
    </citation>
    <scope>NUCLEOTIDE SEQUENCE</scope>
    <source>
        <strain evidence="1">Duluth1</strain>
        <tissue evidence="1">Whole animal</tissue>
    </source>
</reference>
<name>A0A9D4LCS1_DREPO</name>
<gene>
    <name evidence="1" type="ORF">DPMN_097321</name>
</gene>
<evidence type="ECO:0000313" key="1">
    <source>
        <dbReference type="EMBL" id="KAH3854772.1"/>
    </source>
</evidence>
<dbReference type="Pfam" id="PF00435">
    <property type="entry name" value="Spectrin"/>
    <property type="match status" value="1"/>
</dbReference>
<dbReference type="PANTHER" id="PTHR11915">
    <property type="entry name" value="SPECTRIN/FILAMIN RELATED CYTOSKELETAL PROTEIN"/>
    <property type="match status" value="1"/>
</dbReference>
<protein>
    <submittedName>
        <fullName evidence="1">Uncharacterized protein</fullName>
    </submittedName>
</protein>
<dbReference type="Gene3D" id="1.20.58.60">
    <property type="match status" value="1"/>
</dbReference>
<dbReference type="AlphaFoldDB" id="A0A9D4LCS1"/>
<comment type="caution">
    <text evidence="1">The sequence shown here is derived from an EMBL/GenBank/DDBJ whole genome shotgun (WGS) entry which is preliminary data.</text>
</comment>
<dbReference type="EMBL" id="JAIWYP010000003">
    <property type="protein sequence ID" value="KAH3854772.1"/>
    <property type="molecule type" value="Genomic_DNA"/>
</dbReference>
<keyword evidence="2" id="KW-1185">Reference proteome</keyword>
<evidence type="ECO:0000313" key="2">
    <source>
        <dbReference type="Proteomes" id="UP000828390"/>
    </source>
</evidence>
<dbReference type="SUPFAM" id="SSF46966">
    <property type="entry name" value="Spectrin repeat"/>
    <property type="match status" value="1"/>
</dbReference>
<dbReference type="Proteomes" id="UP000828390">
    <property type="component" value="Unassembled WGS sequence"/>
</dbReference>
<accession>A0A9D4LCS1</accession>
<sequence length="143" mass="16486">MKEKMPLVTSDDYGKDEASAQALLSRHNRLEGEIKTFGSEIKRLDELSQLMTKAASEHNVGDLEYSTVAFVERVMAKIHGFQTVYYEGFTHTKILMKKYFACYSLTLYNNLSIEYFPHESDSFTNVSKCHPYKIVLKDDKLII</sequence>
<organism evidence="1 2">
    <name type="scientific">Dreissena polymorpha</name>
    <name type="common">Zebra mussel</name>
    <name type="synonym">Mytilus polymorpha</name>
    <dbReference type="NCBI Taxonomy" id="45954"/>
    <lineage>
        <taxon>Eukaryota</taxon>
        <taxon>Metazoa</taxon>
        <taxon>Spiralia</taxon>
        <taxon>Lophotrochozoa</taxon>
        <taxon>Mollusca</taxon>
        <taxon>Bivalvia</taxon>
        <taxon>Autobranchia</taxon>
        <taxon>Heteroconchia</taxon>
        <taxon>Euheterodonta</taxon>
        <taxon>Imparidentia</taxon>
        <taxon>Neoheterodontei</taxon>
        <taxon>Myida</taxon>
        <taxon>Dreissenoidea</taxon>
        <taxon>Dreissenidae</taxon>
        <taxon>Dreissena</taxon>
    </lineage>
</organism>
<dbReference type="InterPro" id="IPR002017">
    <property type="entry name" value="Spectrin_repeat"/>
</dbReference>